<gene>
    <name evidence="1" type="ORF">HD594_001158</name>
</gene>
<comment type="caution">
    <text evidence="1">The sequence shown here is derived from an EMBL/GenBank/DDBJ whole genome shotgun (WGS) entry which is preliminary data.</text>
</comment>
<dbReference type="EMBL" id="JACHML010000001">
    <property type="protein sequence ID" value="MBB6390845.1"/>
    <property type="molecule type" value="Genomic_DNA"/>
</dbReference>
<name>A0A7X0FNM3_9MICO</name>
<evidence type="ECO:0008006" key="3">
    <source>
        <dbReference type="Google" id="ProtNLM"/>
    </source>
</evidence>
<protein>
    <recommendedName>
        <fullName evidence="3">Protein-L-isoaspartate carboxylmethyltransferase</fullName>
    </recommendedName>
</protein>
<evidence type="ECO:0000313" key="1">
    <source>
        <dbReference type="EMBL" id="MBB6390845.1"/>
    </source>
</evidence>
<dbReference type="AlphaFoldDB" id="A0A7X0FNM3"/>
<organism evidence="1 2">
    <name type="scientific">Microbacterium thalassium</name>
    <dbReference type="NCBI Taxonomy" id="362649"/>
    <lineage>
        <taxon>Bacteria</taxon>
        <taxon>Bacillati</taxon>
        <taxon>Actinomycetota</taxon>
        <taxon>Actinomycetes</taxon>
        <taxon>Micrococcales</taxon>
        <taxon>Microbacteriaceae</taxon>
        <taxon>Microbacterium</taxon>
    </lineage>
</organism>
<accession>A0A7X0FNM3</accession>
<keyword evidence="2" id="KW-1185">Reference proteome</keyword>
<reference evidence="1 2" key="1">
    <citation type="submission" date="2020-08" db="EMBL/GenBank/DDBJ databases">
        <title>Sequencing the genomes of 1000 actinobacteria strains.</title>
        <authorList>
            <person name="Klenk H.-P."/>
        </authorList>
    </citation>
    <scope>NUCLEOTIDE SEQUENCE [LARGE SCALE GENOMIC DNA]</scope>
    <source>
        <strain evidence="1 2">DSM 12511</strain>
    </source>
</reference>
<evidence type="ECO:0000313" key="2">
    <source>
        <dbReference type="Proteomes" id="UP000537775"/>
    </source>
</evidence>
<dbReference type="Proteomes" id="UP000537775">
    <property type="component" value="Unassembled WGS sequence"/>
</dbReference>
<sequence length="122" mass="13326">MSNMPYRDRATVDAWLREFHASNPDIVTQISVLDQEFTAGPESGLVVVSLRNASTVTYVQPVMRDGEPVWIVTFEARSDSIDLDAGGVADLAQDLDLLARICGFLQSKTDAAVAAKRRVVES</sequence>
<proteinExistence type="predicted"/>